<reference evidence="2" key="1">
    <citation type="submission" date="2020-10" db="EMBL/GenBank/DDBJ databases">
        <authorList>
            <person name="Gilroy R."/>
        </authorList>
    </citation>
    <scope>NUCLEOTIDE SEQUENCE</scope>
    <source>
        <strain evidence="2">ChiGjej1B1-24693</strain>
    </source>
</reference>
<protein>
    <recommendedName>
        <fullName evidence="1">SaeA N-terminal domain-containing protein</fullName>
    </recommendedName>
</protein>
<dbReference type="Proteomes" id="UP000886842">
    <property type="component" value="Unassembled WGS sequence"/>
</dbReference>
<accession>A0A9D1H1M2</accession>
<evidence type="ECO:0000259" key="1">
    <source>
        <dbReference type="Pfam" id="PF25831"/>
    </source>
</evidence>
<name>A0A9D1H1M2_9ACTN</name>
<gene>
    <name evidence="2" type="ORF">IAA98_15325</name>
</gene>
<feature type="non-terminal residue" evidence="2">
    <location>
        <position position="70"/>
    </location>
</feature>
<reference evidence="2" key="2">
    <citation type="journal article" date="2021" name="PeerJ">
        <title>Extensive microbial diversity within the chicken gut microbiome revealed by metagenomics and culture.</title>
        <authorList>
            <person name="Gilroy R."/>
            <person name="Ravi A."/>
            <person name="Getino M."/>
            <person name="Pursley I."/>
            <person name="Horton D.L."/>
            <person name="Alikhan N.F."/>
            <person name="Baker D."/>
            <person name="Gharbi K."/>
            <person name="Hall N."/>
            <person name="Watson M."/>
            <person name="Adriaenssens E.M."/>
            <person name="Foster-Nyarko E."/>
            <person name="Jarju S."/>
            <person name="Secka A."/>
            <person name="Antonio M."/>
            <person name="Oren A."/>
            <person name="Chaudhuri R.R."/>
            <person name="La Ragione R."/>
            <person name="Hildebrand F."/>
            <person name="Pallen M.J."/>
        </authorList>
    </citation>
    <scope>NUCLEOTIDE SEQUENCE</scope>
    <source>
        <strain evidence="2">ChiGjej1B1-24693</strain>
    </source>
</reference>
<organism evidence="2 3">
    <name type="scientific">Candidatus Avipropionibacterium avicola</name>
    <dbReference type="NCBI Taxonomy" id="2840701"/>
    <lineage>
        <taxon>Bacteria</taxon>
        <taxon>Bacillati</taxon>
        <taxon>Actinomycetota</taxon>
        <taxon>Actinomycetes</taxon>
        <taxon>Propionibacteriales</taxon>
        <taxon>Propionibacteriaceae</taxon>
        <taxon>Propionibacteriaceae incertae sedis</taxon>
        <taxon>Candidatus Avipropionibacterium</taxon>
    </lineage>
</organism>
<evidence type="ECO:0000313" key="3">
    <source>
        <dbReference type="Proteomes" id="UP000886842"/>
    </source>
</evidence>
<dbReference type="EMBL" id="DVLP01000442">
    <property type="protein sequence ID" value="HIT76948.1"/>
    <property type="molecule type" value="Genomic_DNA"/>
</dbReference>
<dbReference type="Pfam" id="PF25831">
    <property type="entry name" value="SaeA_1st"/>
    <property type="match status" value="1"/>
</dbReference>
<feature type="domain" description="SaeA N-terminal" evidence="1">
    <location>
        <begin position="2"/>
        <end position="55"/>
    </location>
</feature>
<dbReference type="AlphaFoldDB" id="A0A9D1H1M2"/>
<dbReference type="InterPro" id="IPR058695">
    <property type="entry name" value="SaeA_N"/>
</dbReference>
<sequence>MWRDRAAADGQPGADSIRDIHLTMVARSGRRIPSAIAEVLPQSLKSFSDQMARAMVQPARQAPPPAGQPV</sequence>
<comment type="caution">
    <text evidence="2">The sequence shown here is derived from an EMBL/GenBank/DDBJ whole genome shotgun (WGS) entry which is preliminary data.</text>
</comment>
<proteinExistence type="predicted"/>
<evidence type="ECO:0000313" key="2">
    <source>
        <dbReference type="EMBL" id="HIT76948.1"/>
    </source>
</evidence>